<organism evidence="1 2">
    <name type="scientific">Methylopila musalis</name>
    <dbReference type="NCBI Taxonomy" id="1134781"/>
    <lineage>
        <taxon>Bacteria</taxon>
        <taxon>Pseudomonadati</taxon>
        <taxon>Pseudomonadota</taxon>
        <taxon>Alphaproteobacteria</taxon>
        <taxon>Hyphomicrobiales</taxon>
        <taxon>Methylopilaceae</taxon>
        <taxon>Methylopila</taxon>
    </lineage>
</organism>
<dbReference type="Proteomes" id="UP001597171">
    <property type="component" value="Unassembled WGS sequence"/>
</dbReference>
<dbReference type="EMBL" id="JBHTMX010000026">
    <property type="protein sequence ID" value="MFD1331456.1"/>
    <property type="molecule type" value="Genomic_DNA"/>
</dbReference>
<gene>
    <name evidence="1" type="ORF">ACFQ4O_05525</name>
</gene>
<comment type="caution">
    <text evidence="1">The sequence shown here is derived from an EMBL/GenBank/DDBJ whole genome shotgun (WGS) entry which is preliminary data.</text>
</comment>
<sequence>MGTLKLENRTAEYQWATDVHFDGIRLEVLSSDGTPLFDISIPDDGHITINTFGKEVAADLIEAAVEIARQPR</sequence>
<accession>A0ABW3Z5P1</accession>
<keyword evidence="2" id="KW-1185">Reference proteome</keyword>
<protein>
    <submittedName>
        <fullName evidence="1">Uncharacterized protein</fullName>
    </submittedName>
</protein>
<evidence type="ECO:0000313" key="2">
    <source>
        <dbReference type="Proteomes" id="UP001597171"/>
    </source>
</evidence>
<name>A0ABW3Z5P1_9HYPH</name>
<reference evidence="2" key="1">
    <citation type="journal article" date="2019" name="Int. J. Syst. Evol. Microbiol.">
        <title>The Global Catalogue of Microorganisms (GCM) 10K type strain sequencing project: providing services to taxonomists for standard genome sequencing and annotation.</title>
        <authorList>
            <consortium name="The Broad Institute Genomics Platform"/>
            <consortium name="The Broad Institute Genome Sequencing Center for Infectious Disease"/>
            <person name="Wu L."/>
            <person name="Ma J."/>
        </authorList>
    </citation>
    <scope>NUCLEOTIDE SEQUENCE [LARGE SCALE GENOMIC DNA]</scope>
    <source>
        <strain evidence="2">CCUG 61696</strain>
    </source>
</reference>
<dbReference type="RefSeq" id="WP_378774664.1">
    <property type="nucleotide sequence ID" value="NZ_JBHTMX010000026.1"/>
</dbReference>
<proteinExistence type="predicted"/>
<evidence type="ECO:0000313" key="1">
    <source>
        <dbReference type="EMBL" id="MFD1331456.1"/>
    </source>
</evidence>